<dbReference type="AlphaFoldDB" id="A0A378ATR0"/>
<keyword evidence="15" id="KW-0830">Ubiquinone</keyword>
<feature type="binding site" evidence="13">
    <location>
        <begin position="202"/>
        <end position="210"/>
    </location>
    <ligand>
        <name>ATP</name>
        <dbReference type="ChEBI" id="CHEBI:30616"/>
    </ligand>
</feature>
<gene>
    <name evidence="13 15" type="primary">ubiB</name>
    <name evidence="15" type="ORF">NCTC5053_03027</name>
</gene>
<evidence type="ECO:0000256" key="7">
    <source>
        <dbReference type="ARBA" id="ARBA00022692"/>
    </source>
</evidence>
<reference evidence="15 16" key="1">
    <citation type="submission" date="2018-06" db="EMBL/GenBank/DDBJ databases">
        <authorList>
            <consortium name="Pathogen Informatics"/>
            <person name="Doyle S."/>
        </authorList>
    </citation>
    <scope>NUCLEOTIDE SEQUENCE [LARGE SCALE GENOMIC DNA]</scope>
    <source>
        <strain evidence="15 16">NCTC5053</strain>
    </source>
</reference>
<keyword evidence="11 13" id="KW-1133">Transmembrane helix</keyword>
<feature type="active site" description="Proton acceptor" evidence="13">
    <location>
        <position position="360"/>
    </location>
</feature>
<dbReference type="GO" id="GO:0006744">
    <property type="term" value="P:ubiquinone biosynthetic process"/>
    <property type="evidence" value="ECO:0007669"/>
    <property type="project" value="UniProtKB-UniPathway"/>
</dbReference>
<keyword evidence="6 13" id="KW-0831">Ubiquinone biosynthesis</keyword>
<sequence length="618" mass="71615">MWAEGVGKVLRGGAQFLLKGAERQQRYVAEAITEEWRLAPGPLELAWFAEETTAIERALAALGKNGWKRWRQMTPGELRRLYFIIHTFLSYGLDELIPKMRITLPLRIWRRMLFWMPNRHQDQPLGARLRLALQELGPVWIKFGQMLSTRRDLFPPHIADQLALLQDRVAPFEGKLAQQQIEKAMGGLPVETWFDDFSVEPLASASIAQVHTARLKENGKEVVIKVIRPDILPIIKADMKLIYRLARWVPRLLPDGRRLRPQEVVREYEKTLLDELNLLRESANAIQLRRNFEDSPMLYVPEVYPDYCSESMMVMERIYGIPVSDVEALEAQGTNMQLLAERGVQVFFTQVFRDSFFHADMHPGNIFVSYEHPEDPQYIGIDCGIVGSLNKEDKRYLAENFIAFFNRDYRKVAELHVDSGWVPPDTNVEEFEFAIRTVCEPIFEKPLAEISFGHVLLNLFNTARRFNMEVQPQLVLLQKTLLYVEGVGRQLYPQLDLWKTAKPFLESWIKDQVGIPALVRAFKDKAPFWIERMPEIPELVYQSLQQSKQLQTSVDTIVRDMHVRHVRQGQSRYLFGIGAVLLLSGTLLFIHRPEWGMMPGWLMAGGVVTWLIGWRKTH</sequence>
<evidence type="ECO:0000256" key="13">
    <source>
        <dbReference type="HAMAP-Rule" id="MF_00414"/>
    </source>
</evidence>
<dbReference type="PANTHER" id="PTHR10566:SF113">
    <property type="entry name" value="PROTEIN ACTIVITY OF BC1 COMPLEX KINASE 7, CHLOROPLASTIC"/>
    <property type="match status" value="1"/>
</dbReference>
<dbReference type="UniPathway" id="UPA00232"/>
<keyword evidence="15" id="KW-0560">Oxidoreductase</keyword>
<evidence type="ECO:0000313" key="15">
    <source>
        <dbReference type="EMBL" id="STV21542.1"/>
    </source>
</evidence>
<dbReference type="EMBL" id="UGMN01000004">
    <property type="protein sequence ID" value="STV21542.1"/>
    <property type="molecule type" value="Genomic_DNA"/>
</dbReference>
<dbReference type="GO" id="GO:0004497">
    <property type="term" value="F:monooxygenase activity"/>
    <property type="evidence" value="ECO:0007669"/>
    <property type="project" value="UniProtKB-KW"/>
</dbReference>
<dbReference type="CDD" id="cd13972">
    <property type="entry name" value="UbiB"/>
    <property type="match status" value="1"/>
</dbReference>
<evidence type="ECO:0000256" key="3">
    <source>
        <dbReference type="ARBA" id="ARBA00022475"/>
    </source>
</evidence>
<evidence type="ECO:0000256" key="10">
    <source>
        <dbReference type="ARBA" id="ARBA00022840"/>
    </source>
</evidence>
<feature type="domain" description="ABC1 atypical kinase-like" evidence="14">
    <location>
        <begin position="165"/>
        <end position="416"/>
    </location>
</feature>
<evidence type="ECO:0000259" key="14">
    <source>
        <dbReference type="Pfam" id="PF03109"/>
    </source>
</evidence>
<dbReference type="GO" id="GO:0005886">
    <property type="term" value="C:plasma membrane"/>
    <property type="evidence" value="ECO:0007669"/>
    <property type="project" value="UniProtKB-SubCell"/>
</dbReference>
<dbReference type="InterPro" id="IPR050154">
    <property type="entry name" value="UbiB_kinase"/>
</dbReference>
<dbReference type="Proteomes" id="UP000254387">
    <property type="component" value="Unassembled WGS sequence"/>
</dbReference>
<dbReference type="NCBIfam" id="TIGR01982">
    <property type="entry name" value="UbiB"/>
    <property type="match status" value="1"/>
</dbReference>
<dbReference type="InterPro" id="IPR010232">
    <property type="entry name" value="UbiB"/>
</dbReference>
<evidence type="ECO:0000256" key="12">
    <source>
        <dbReference type="ARBA" id="ARBA00023136"/>
    </source>
</evidence>
<dbReference type="SUPFAM" id="SSF56112">
    <property type="entry name" value="Protein kinase-like (PK-like)"/>
    <property type="match status" value="1"/>
</dbReference>
<keyword evidence="3 13" id="KW-1003">Cell membrane</keyword>
<comment type="similarity">
    <text evidence="13">Belongs to the ABC1 family. UbiB subfamily.</text>
</comment>
<evidence type="ECO:0000256" key="8">
    <source>
        <dbReference type="ARBA" id="ARBA00022741"/>
    </source>
</evidence>
<comment type="function">
    <text evidence="13">Is probably a protein kinase regulator of UbiI activity which is involved in aerobic coenzyme Q (ubiquinone) biosynthesis.</text>
</comment>
<dbReference type="EC" id="2.7.-.-" evidence="13"/>
<proteinExistence type="inferred from homology"/>
<dbReference type="NCBIfam" id="NF003404">
    <property type="entry name" value="PRK04750.1"/>
    <property type="match status" value="1"/>
</dbReference>
<feature type="binding site" evidence="13">
    <location>
        <position position="225"/>
    </location>
    <ligand>
        <name>ATP</name>
        <dbReference type="ChEBI" id="CHEBI:30616"/>
    </ligand>
</feature>
<keyword evidence="10 13" id="KW-0067">ATP-binding</keyword>
<name>A0A378ATR0_KLEPN</name>
<evidence type="ECO:0000256" key="6">
    <source>
        <dbReference type="ARBA" id="ARBA00022688"/>
    </source>
</evidence>
<dbReference type="GO" id="GO:0004672">
    <property type="term" value="F:protein kinase activity"/>
    <property type="evidence" value="ECO:0007669"/>
    <property type="project" value="UniProtKB-UniRule"/>
</dbReference>
<keyword evidence="4" id="KW-0997">Cell inner membrane</keyword>
<evidence type="ECO:0000256" key="2">
    <source>
        <dbReference type="ARBA" id="ARBA00009670"/>
    </source>
</evidence>
<keyword evidence="9 13" id="KW-0418">Kinase</keyword>
<keyword evidence="8 13" id="KW-0547">Nucleotide-binding</keyword>
<accession>A0A378ATR0</accession>
<dbReference type="GO" id="GO:0005524">
    <property type="term" value="F:ATP binding"/>
    <property type="evidence" value="ECO:0007669"/>
    <property type="project" value="UniProtKB-KW"/>
</dbReference>
<comment type="pathway">
    <text evidence="1 13">Cofactor biosynthesis; ubiquinone biosynthesis [regulation].</text>
</comment>
<dbReference type="InterPro" id="IPR004147">
    <property type="entry name" value="ABC1_dom"/>
</dbReference>
<dbReference type="InterPro" id="IPR045308">
    <property type="entry name" value="UbiB_bact"/>
</dbReference>
<evidence type="ECO:0000256" key="5">
    <source>
        <dbReference type="ARBA" id="ARBA00022679"/>
    </source>
</evidence>
<keyword evidence="7 13" id="KW-0812">Transmembrane</keyword>
<dbReference type="PANTHER" id="PTHR10566">
    <property type="entry name" value="CHAPERONE-ACTIVITY OF BC1 COMPLEX CABC1 -RELATED"/>
    <property type="match status" value="1"/>
</dbReference>
<comment type="caution">
    <text evidence="13">Lacks conserved residue(s) required for the propagation of feature annotation.</text>
</comment>
<keyword evidence="5 13" id="KW-0808">Transferase</keyword>
<evidence type="ECO:0000256" key="11">
    <source>
        <dbReference type="ARBA" id="ARBA00022989"/>
    </source>
</evidence>
<comment type="subcellular location">
    <subcellularLocation>
        <location evidence="13">Cell membrane</location>
        <topology evidence="13">Multi-pass membrane protein</topology>
    </subcellularLocation>
</comment>
<protein>
    <recommendedName>
        <fullName evidence="13">Probable protein kinase UbiB</fullName>
        <ecNumber evidence="13">2.7.-.-</ecNumber>
    </recommendedName>
    <alternativeName>
        <fullName evidence="13">Ubiquinone biosynthesis protein UbiB</fullName>
    </alternativeName>
</protein>
<dbReference type="InterPro" id="IPR011009">
    <property type="entry name" value="Kinase-like_dom_sf"/>
</dbReference>
<dbReference type="GO" id="GO:0010795">
    <property type="term" value="P:regulation of ubiquinone biosynthetic process"/>
    <property type="evidence" value="ECO:0007669"/>
    <property type="project" value="UniProtKB-UniRule"/>
</dbReference>
<feature type="transmembrane region" description="Helical" evidence="13">
    <location>
        <begin position="596"/>
        <end position="614"/>
    </location>
</feature>
<keyword evidence="12 13" id="KW-0472">Membrane</keyword>
<keyword evidence="15" id="KW-0503">Monooxygenase</keyword>
<dbReference type="HAMAP" id="MF_00414">
    <property type="entry name" value="UbiB"/>
    <property type="match status" value="1"/>
</dbReference>
<evidence type="ECO:0000256" key="1">
    <source>
        <dbReference type="ARBA" id="ARBA00005020"/>
    </source>
</evidence>
<evidence type="ECO:0000313" key="16">
    <source>
        <dbReference type="Proteomes" id="UP000254387"/>
    </source>
</evidence>
<dbReference type="Pfam" id="PF03109">
    <property type="entry name" value="ABC1"/>
    <property type="match status" value="1"/>
</dbReference>
<feature type="transmembrane region" description="Helical" evidence="13">
    <location>
        <begin position="573"/>
        <end position="590"/>
    </location>
</feature>
<evidence type="ECO:0000256" key="9">
    <source>
        <dbReference type="ARBA" id="ARBA00022777"/>
    </source>
</evidence>
<organism evidence="15 16">
    <name type="scientific">Klebsiella pneumoniae</name>
    <dbReference type="NCBI Taxonomy" id="573"/>
    <lineage>
        <taxon>Bacteria</taxon>
        <taxon>Pseudomonadati</taxon>
        <taxon>Pseudomonadota</taxon>
        <taxon>Gammaproteobacteria</taxon>
        <taxon>Enterobacterales</taxon>
        <taxon>Enterobacteriaceae</taxon>
        <taxon>Klebsiella/Raoultella group</taxon>
        <taxon>Klebsiella</taxon>
        <taxon>Klebsiella pneumoniae complex</taxon>
    </lineage>
</organism>
<evidence type="ECO:0000256" key="4">
    <source>
        <dbReference type="ARBA" id="ARBA00022519"/>
    </source>
</evidence>
<comment type="similarity">
    <text evidence="2">Belongs to the protein kinase superfamily. ADCK protein kinase family.</text>
</comment>